<dbReference type="Proteomes" id="UP000314983">
    <property type="component" value="Chromosome 16"/>
</dbReference>
<reference evidence="3" key="2">
    <citation type="journal article" date="2017" name="Sci. Adv.">
        <title>A tail of two voltages: Proteomic comparison of the three electric organs of the electric eel.</title>
        <authorList>
            <person name="Traeger L.L."/>
            <person name="Sabat G."/>
            <person name="Barrett-Wilt G.A."/>
            <person name="Wells G.B."/>
            <person name="Sussman M.R."/>
        </authorList>
    </citation>
    <scope>NUCLEOTIDE SEQUENCE [LARGE SCALE GENOMIC DNA]</scope>
</reference>
<reference evidence="2" key="3">
    <citation type="submission" date="2020-05" db="EMBL/GenBank/DDBJ databases">
        <title>Electrophorus electricus (electric eel) genome, fEleEle1, primary haplotype.</title>
        <authorList>
            <person name="Myers G."/>
            <person name="Meyer A."/>
            <person name="Fedrigo O."/>
            <person name="Formenti G."/>
            <person name="Rhie A."/>
            <person name="Tracey A."/>
            <person name="Sims Y."/>
            <person name="Jarvis E.D."/>
        </authorList>
    </citation>
    <scope>NUCLEOTIDE SEQUENCE [LARGE SCALE GENOMIC DNA]</scope>
</reference>
<reference evidence="2" key="4">
    <citation type="submission" date="2025-08" db="UniProtKB">
        <authorList>
            <consortium name="Ensembl"/>
        </authorList>
    </citation>
    <scope>IDENTIFICATION</scope>
</reference>
<evidence type="ECO:0000256" key="1">
    <source>
        <dbReference type="SAM" id="MobiDB-lite"/>
    </source>
</evidence>
<organism evidence="2 3">
    <name type="scientific">Electrophorus electricus</name>
    <name type="common">Electric eel</name>
    <name type="synonym">Gymnotus electricus</name>
    <dbReference type="NCBI Taxonomy" id="8005"/>
    <lineage>
        <taxon>Eukaryota</taxon>
        <taxon>Metazoa</taxon>
        <taxon>Chordata</taxon>
        <taxon>Craniata</taxon>
        <taxon>Vertebrata</taxon>
        <taxon>Euteleostomi</taxon>
        <taxon>Actinopterygii</taxon>
        <taxon>Neopterygii</taxon>
        <taxon>Teleostei</taxon>
        <taxon>Ostariophysi</taxon>
        <taxon>Gymnotiformes</taxon>
        <taxon>Gymnotoidei</taxon>
        <taxon>Gymnotidae</taxon>
        <taxon>Electrophorus</taxon>
    </lineage>
</organism>
<protein>
    <submittedName>
        <fullName evidence="2">Uncharacterized protein</fullName>
    </submittedName>
</protein>
<dbReference type="AlphaFoldDB" id="A0A4W4EEW3"/>
<dbReference type="Ensembl" id="ENSEEET00000009966.2">
    <property type="protein sequence ID" value="ENSEEEP00000009847.2"/>
    <property type="gene ID" value="ENSEEEG00000005013.2"/>
</dbReference>
<keyword evidence="3" id="KW-1185">Reference proteome</keyword>
<sequence length="146" mass="15833">MEAIISAADTGLTGSLVGSSIPSYMGTMTGSLWMSCSCRQTSCSVSLPTGGCGGVFLLLRSARRLQDGPEREHHLSRLRPRRLGKTGQEQLLQSADQRGLQTEQRRGVQGAEGYVLFKIHQNTPRCPQCHCPSSAQQVNSFSLNQP</sequence>
<reference evidence="2" key="5">
    <citation type="submission" date="2025-09" db="UniProtKB">
        <authorList>
            <consortium name="Ensembl"/>
        </authorList>
    </citation>
    <scope>IDENTIFICATION</scope>
</reference>
<reference evidence="3" key="1">
    <citation type="journal article" date="2014" name="Science">
        <title>Nonhuman genetics. Genomic basis for the convergent evolution of electric organs.</title>
        <authorList>
            <person name="Gallant J.R."/>
            <person name="Traeger L.L."/>
            <person name="Volkening J.D."/>
            <person name="Moffett H."/>
            <person name="Chen P.H."/>
            <person name="Novina C.D."/>
            <person name="Phillips G.N.Jr."/>
            <person name="Anand R."/>
            <person name="Wells G.B."/>
            <person name="Pinch M."/>
            <person name="Guth R."/>
            <person name="Unguez G.A."/>
            <person name="Albert J.S."/>
            <person name="Zakon H.H."/>
            <person name="Samanta M.P."/>
            <person name="Sussman M.R."/>
        </authorList>
    </citation>
    <scope>NUCLEOTIDE SEQUENCE [LARGE SCALE GENOMIC DNA]</scope>
</reference>
<proteinExistence type="predicted"/>
<evidence type="ECO:0000313" key="2">
    <source>
        <dbReference type="Ensembl" id="ENSEEEP00000009847.2"/>
    </source>
</evidence>
<evidence type="ECO:0000313" key="3">
    <source>
        <dbReference type="Proteomes" id="UP000314983"/>
    </source>
</evidence>
<accession>A0A4W4EEW3</accession>
<feature type="region of interest" description="Disordered" evidence="1">
    <location>
        <begin position="68"/>
        <end position="87"/>
    </location>
</feature>
<name>A0A4W4EEW3_ELEEL</name>